<feature type="transmembrane region" description="Helical" evidence="8">
    <location>
        <begin position="165"/>
        <end position="186"/>
    </location>
</feature>
<protein>
    <submittedName>
        <fullName evidence="9">Uncharacterized protein</fullName>
    </submittedName>
</protein>
<name>A0AAN8X4P1_HALRR</name>
<evidence type="ECO:0000256" key="4">
    <source>
        <dbReference type="ARBA" id="ARBA00022989"/>
    </source>
</evidence>
<dbReference type="PANTHER" id="PTHR42643">
    <property type="entry name" value="IONOTROPIC RECEPTOR 20A-RELATED"/>
    <property type="match status" value="1"/>
</dbReference>
<dbReference type="PANTHER" id="PTHR42643:SF38">
    <property type="entry name" value="IONOTROPIC RECEPTOR 100A"/>
    <property type="match status" value="1"/>
</dbReference>
<evidence type="ECO:0000256" key="1">
    <source>
        <dbReference type="ARBA" id="ARBA00004651"/>
    </source>
</evidence>
<evidence type="ECO:0000313" key="10">
    <source>
        <dbReference type="Proteomes" id="UP001381693"/>
    </source>
</evidence>
<keyword evidence="6" id="KW-0675">Receptor</keyword>
<evidence type="ECO:0000256" key="7">
    <source>
        <dbReference type="ARBA" id="ARBA00023180"/>
    </source>
</evidence>
<reference evidence="9 10" key="1">
    <citation type="submission" date="2023-11" db="EMBL/GenBank/DDBJ databases">
        <title>Halocaridina rubra genome assembly.</title>
        <authorList>
            <person name="Smith C."/>
        </authorList>
    </citation>
    <scope>NUCLEOTIDE SEQUENCE [LARGE SCALE GENOMIC DNA]</scope>
    <source>
        <strain evidence="9">EP-1</strain>
        <tissue evidence="9">Whole</tissue>
    </source>
</reference>
<keyword evidence="2" id="KW-1003">Cell membrane</keyword>
<evidence type="ECO:0000256" key="6">
    <source>
        <dbReference type="ARBA" id="ARBA00023170"/>
    </source>
</evidence>
<evidence type="ECO:0000313" key="9">
    <source>
        <dbReference type="EMBL" id="KAK7074313.1"/>
    </source>
</evidence>
<keyword evidence="3 8" id="KW-0812">Transmembrane</keyword>
<evidence type="ECO:0000256" key="5">
    <source>
        <dbReference type="ARBA" id="ARBA00023136"/>
    </source>
</evidence>
<comment type="subcellular location">
    <subcellularLocation>
        <location evidence="1">Cell membrane</location>
        <topology evidence="1">Multi-pass membrane protein</topology>
    </subcellularLocation>
</comment>
<dbReference type="InterPro" id="IPR052192">
    <property type="entry name" value="Insect_Ionotropic_Sensory_Rcpt"/>
</dbReference>
<sequence length="190" mass="21725">MPIDLVDFYDSFKKSDSALFHTLAERVTFVSDFKEGMKQTTVTNSAYFYERLFLELMIVEHFTDRDGSTPLYVAQQNIVPGYCGWPIIRDAPFKRNIDKFIMDFHGAGLITKWTDDILKEARLDSRKKQLRSTKEVAEEATKKAEMPFAGGAIMALTLTHMQGPFFLLLLGLLLSSVIFITECLIYRCSI</sequence>
<keyword evidence="5 8" id="KW-0472">Membrane</keyword>
<organism evidence="9 10">
    <name type="scientific">Halocaridina rubra</name>
    <name type="common">Hawaiian red shrimp</name>
    <dbReference type="NCBI Taxonomy" id="373956"/>
    <lineage>
        <taxon>Eukaryota</taxon>
        <taxon>Metazoa</taxon>
        <taxon>Ecdysozoa</taxon>
        <taxon>Arthropoda</taxon>
        <taxon>Crustacea</taxon>
        <taxon>Multicrustacea</taxon>
        <taxon>Malacostraca</taxon>
        <taxon>Eumalacostraca</taxon>
        <taxon>Eucarida</taxon>
        <taxon>Decapoda</taxon>
        <taxon>Pleocyemata</taxon>
        <taxon>Caridea</taxon>
        <taxon>Atyoidea</taxon>
        <taxon>Atyidae</taxon>
        <taxon>Halocaridina</taxon>
    </lineage>
</organism>
<proteinExistence type="predicted"/>
<evidence type="ECO:0000256" key="8">
    <source>
        <dbReference type="SAM" id="Phobius"/>
    </source>
</evidence>
<keyword evidence="10" id="KW-1185">Reference proteome</keyword>
<dbReference type="GO" id="GO:0005886">
    <property type="term" value="C:plasma membrane"/>
    <property type="evidence" value="ECO:0007669"/>
    <property type="project" value="UniProtKB-SubCell"/>
</dbReference>
<dbReference type="AlphaFoldDB" id="A0AAN8X4P1"/>
<keyword evidence="4 8" id="KW-1133">Transmembrane helix</keyword>
<evidence type="ECO:0000256" key="2">
    <source>
        <dbReference type="ARBA" id="ARBA00022475"/>
    </source>
</evidence>
<gene>
    <name evidence="9" type="ORF">SK128_025051</name>
</gene>
<dbReference type="EMBL" id="JAXCGZ010011670">
    <property type="protein sequence ID" value="KAK7074313.1"/>
    <property type="molecule type" value="Genomic_DNA"/>
</dbReference>
<keyword evidence="7" id="KW-0325">Glycoprotein</keyword>
<accession>A0AAN8X4P1</accession>
<dbReference type="Proteomes" id="UP001381693">
    <property type="component" value="Unassembled WGS sequence"/>
</dbReference>
<comment type="caution">
    <text evidence="9">The sequence shown here is derived from an EMBL/GenBank/DDBJ whole genome shotgun (WGS) entry which is preliminary data.</text>
</comment>
<evidence type="ECO:0000256" key="3">
    <source>
        <dbReference type="ARBA" id="ARBA00022692"/>
    </source>
</evidence>